<keyword evidence="1" id="KW-1133">Transmembrane helix</keyword>
<keyword evidence="1" id="KW-0812">Transmembrane</keyword>
<feature type="transmembrane region" description="Helical" evidence="1">
    <location>
        <begin position="49"/>
        <end position="66"/>
    </location>
</feature>
<name>A0A7D7A0N2_9CLOT</name>
<evidence type="ECO:0000313" key="3">
    <source>
        <dbReference type="Proteomes" id="UP000512286"/>
    </source>
</evidence>
<dbReference type="Proteomes" id="UP000512286">
    <property type="component" value="Chromosome"/>
</dbReference>
<evidence type="ECO:0000313" key="2">
    <source>
        <dbReference type="EMBL" id="QLY80155.1"/>
    </source>
</evidence>
<dbReference type="EMBL" id="CP059378">
    <property type="protein sequence ID" value="QLY80155.1"/>
    <property type="molecule type" value="Genomic_DNA"/>
</dbReference>
<dbReference type="KEGG" id="cint:HZF06_00740"/>
<proteinExistence type="predicted"/>
<reference evidence="2 3" key="1">
    <citation type="submission" date="2020-07" db="EMBL/GenBank/DDBJ databases">
        <title>Electron transfer.</title>
        <authorList>
            <person name="Huang L."/>
            <person name="Liu X."/>
            <person name="Zhou S."/>
        </authorList>
    </citation>
    <scope>NUCLEOTIDE SEQUENCE [LARGE SCALE GENOMIC DNA]</scope>
    <source>
        <strain evidence="2 3">Lx1</strain>
    </source>
</reference>
<dbReference type="RefSeq" id="WP_181602060.1">
    <property type="nucleotide sequence ID" value="NZ_CP059378.1"/>
</dbReference>
<protein>
    <submittedName>
        <fullName evidence="2">DUF4179 domain-containing protein</fullName>
    </submittedName>
</protein>
<evidence type="ECO:0000256" key="1">
    <source>
        <dbReference type="SAM" id="Phobius"/>
    </source>
</evidence>
<dbReference type="AlphaFoldDB" id="A0A7D7A0N2"/>
<gene>
    <name evidence="2" type="ORF">HZF06_00740</name>
</gene>
<accession>A0A7D7A0N2</accession>
<organism evidence="2 3">
    <name type="scientific">Clostridium intestinale</name>
    <dbReference type="NCBI Taxonomy" id="36845"/>
    <lineage>
        <taxon>Bacteria</taxon>
        <taxon>Bacillati</taxon>
        <taxon>Bacillota</taxon>
        <taxon>Clostridia</taxon>
        <taxon>Eubacteriales</taxon>
        <taxon>Clostridiaceae</taxon>
        <taxon>Clostridium</taxon>
    </lineage>
</organism>
<keyword evidence="1" id="KW-0472">Membrane</keyword>
<sequence length="362" mass="41036">MKYDFESQIENILDEDIKIPESILRKKEMAFEQIRNKPTKIRGLNIKKIAAAIIGLSIIGTFMFRIDAIAELGSALFGDSGAQKAINNGYIQEITEDSIMRSSGVDIKANNIAYTSNKLIVSLNIKFEDKSLLQYFYAMKAKVDVYDNSKKEVIEFVGAEYNINFDREKGEVTYNVVLTSRDKLKDLSNVKLKINNIELLANAKDNLPEEFIKEAESKLDVDTIKQLDEAGVVLYKEIEGQWESDIELDNKFKEDKDIKYAASNENQYVQNILANMNSTGTDVSFIIDKADYKSVGKTNLLDDKGNIYKLSDGGSQSWVEGDETKVQVVLSFDATSFDNIDSLKIEFRDIHEKDFDINLIKQ</sequence>